<dbReference type="InterPro" id="IPR010177">
    <property type="entry name" value="Paired_CXXCH_1"/>
</dbReference>
<feature type="compositionally biased region" description="Polar residues" evidence="2">
    <location>
        <begin position="702"/>
        <end position="714"/>
    </location>
</feature>
<dbReference type="KEGG" id="smas:HUE87_11270"/>
<dbReference type="EMBL" id="CP054493">
    <property type="protein sequence ID" value="QOY54441.1"/>
    <property type="molecule type" value="Genomic_DNA"/>
</dbReference>
<feature type="region of interest" description="Disordered" evidence="2">
    <location>
        <begin position="522"/>
        <end position="542"/>
    </location>
</feature>
<feature type="domain" description="Doubled CXXCH motif" evidence="4">
    <location>
        <begin position="211"/>
        <end position="249"/>
    </location>
</feature>
<name>A0A7S7LZQ4_9BACT</name>
<dbReference type="GO" id="GO:0016491">
    <property type="term" value="F:oxidoreductase activity"/>
    <property type="evidence" value="ECO:0007669"/>
    <property type="project" value="TreeGrafter"/>
</dbReference>
<dbReference type="AlphaFoldDB" id="A0A7S7LZQ4"/>
<evidence type="ECO:0000313" key="5">
    <source>
        <dbReference type="EMBL" id="QOY54441.1"/>
    </source>
</evidence>
<feature type="chain" id="PRO_5032625660" evidence="3">
    <location>
        <begin position="22"/>
        <end position="714"/>
    </location>
</feature>
<evidence type="ECO:0000256" key="2">
    <source>
        <dbReference type="SAM" id="MobiDB-lite"/>
    </source>
</evidence>
<dbReference type="Pfam" id="PF09699">
    <property type="entry name" value="Paired_CXXCH_1"/>
    <property type="match status" value="1"/>
</dbReference>
<dbReference type="InterPro" id="IPR051829">
    <property type="entry name" value="Multiheme_Cytochr_ET"/>
</dbReference>
<dbReference type="RefSeq" id="WP_194366486.1">
    <property type="nucleotide sequence ID" value="NZ_CP054493.1"/>
</dbReference>
<dbReference type="PANTHER" id="PTHR35038:SF6">
    <property type="entry name" value="SURFACE LOCALIZED DECAHEME CYTOCHROME C LIPOPROTEIN"/>
    <property type="match status" value="1"/>
</dbReference>
<sequence length="714" mass="76083">MRFIKLFVIGISFFASVSLFAGIVNTKHNLSVSNTGGTVKATSETEICVFCHTPHGAEPVGAPLWNRSMPASAYTMYDSDYLRRTGYPMPSVLGSANGEPGTISRQCLSCHDGTVAIGAITNAPGSGNGSDIAMGGVAGDGTMLSGSSAFIGTDLGKHHPVAVSYGETMTMPSAGAPHSQSASRGNELKATPDSPIVLREYLGYPGQKFVECISCHDPHKENGKFLRVDTGATHGQNIATTCMSCHVKDNFVGSTHDVKTATYTNSTVNTKFSNGASTKVSDMKCVNCHTPHNAGDDQYLTRRVQEQTCYQGASDTVSTAPCHGSGGASGGKDIETAMSEQYGHGFTLRNSNGNIKHTNLDYIYGAGVTNDQGPTSGIDWTSSQHVECMDCHNQHQVKEISRTLPGSLYPTNGAGTNLIVNGANEGPLKGASGVRPTSFTSTARWEQPTTFTTLETATYEYEVCFKCHSYWGIGADGANGDTMTNSPAHSAYVTFSDANVNFTDVAWEFNVNNRSGHPVNVALGSRTGSNSPKALQDSEMRDPWKSEGTQTMYCSDCHGAADETGTDPKGPHGSSYKFMLKGKNTDNYWPADSGGTLFKSGSSNNSGNNPGVFCRNCHFIEQGGPNHTERNEMNLECVRCHIAIPHGSPMSRLLGMTTFPAPYNYNGNKIYFTRIAKGSATWNANQILANGPSCSDKHRSGDQTGTAETKPTGW</sequence>
<dbReference type="PANTHER" id="PTHR35038">
    <property type="entry name" value="DISSIMILATORY SULFITE REDUCTASE SIRA"/>
    <property type="match status" value="1"/>
</dbReference>
<keyword evidence="6" id="KW-1185">Reference proteome</keyword>
<feature type="region of interest" description="Disordered" evidence="2">
    <location>
        <begin position="691"/>
        <end position="714"/>
    </location>
</feature>
<dbReference type="Gene3D" id="1.10.1130.10">
    <property type="entry name" value="Flavocytochrome C3, Chain A"/>
    <property type="match status" value="1"/>
</dbReference>
<evidence type="ECO:0000256" key="1">
    <source>
        <dbReference type="ARBA" id="ARBA00022729"/>
    </source>
</evidence>
<accession>A0A7S7LZQ4</accession>
<evidence type="ECO:0000313" key="6">
    <source>
        <dbReference type="Proteomes" id="UP000593836"/>
    </source>
</evidence>
<evidence type="ECO:0000259" key="4">
    <source>
        <dbReference type="Pfam" id="PF09699"/>
    </source>
</evidence>
<gene>
    <name evidence="5" type="ORF">HUE87_11270</name>
</gene>
<organism evidence="5 6">
    <name type="scientific">Candidatus Sulfurimonas marisnigri</name>
    <dbReference type="NCBI Taxonomy" id="2740405"/>
    <lineage>
        <taxon>Bacteria</taxon>
        <taxon>Pseudomonadati</taxon>
        <taxon>Campylobacterota</taxon>
        <taxon>Epsilonproteobacteria</taxon>
        <taxon>Campylobacterales</taxon>
        <taxon>Sulfurimonadaceae</taxon>
        <taxon>Sulfurimonas</taxon>
    </lineage>
</organism>
<dbReference type="Proteomes" id="UP000593836">
    <property type="component" value="Chromosome"/>
</dbReference>
<keyword evidence="1 3" id="KW-0732">Signal</keyword>
<proteinExistence type="predicted"/>
<feature type="signal peptide" evidence="3">
    <location>
        <begin position="1"/>
        <end position="21"/>
    </location>
</feature>
<protein>
    <submittedName>
        <fullName evidence="5">Cytochrome C</fullName>
    </submittedName>
</protein>
<reference evidence="5 6" key="1">
    <citation type="submission" date="2020-05" db="EMBL/GenBank/DDBJ databases">
        <title>Sulfurimonas marisnigri, sp. nov., and Sulfurimonas baltica, sp. nov., manganese oxide reducing chemolithoautotrophs of the class Epsilonproteobacteria isolated from the pelagic redoxclines of the Black and Baltic Seas and emended description of the genus Sulfurimonas.</title>
        <authorList>
            <person name="Henkel J.V."/>
            <person name="Laudan C."/>
            <person name="Werner J."/>
            <person name="Neu T."/>
            <person name="Plewe S."/>
            <person name="Sproer C."/>
            <person name="Bunk B."/>
            <person name="Schulz-Vogt H.N."/>
        </authorList>
    </citation>
    <scope>NUCLEOTIDE SEQUENCE [LARGE SCALE GENOMIC DNA]</scope>
    <source>
        <strain evidence="5 6">SoZ1</strain>
    </source>
</reference>
<evidence type="ECO:0000256" key="3">
    <source>
        <dbReference type="SAM" id="SignalP"/>
    </source>
</evidence>
<dbReference type="InterPro" id="IPR036280">
    <property type="entry name" value="Multihaem_cyt_sf"/>
</dbReference>
<dbReference type="SUPFAM" id="SSF48695">
    <property type="entry name" value="Multiheme cytochromes"/>
    <property type="match status" value="2"/>
</dbReference>